<gene>
    <name evidence="4" type="ORF">FHR82_003001</name>
</gene>
<evidence type="ECO:0000259" key="3">
    <source>
        <dbReference type="Pfam" id="PF08242"/>
    </source>
</evidence>
<organism evidence="4 5">
    <name type="scientific">Actinophytocola algeriensis</name>
    <dbReference type="NCBI Taxonomy" id="1768010"/>
    <lineage>
        <taxon>Bacteria</taxon>
        <taxon>Bacillati</taxon>
        <taxon>Actinomycetota</taxon>
        <taxon>Actinomycetes</taxon>
        <taxon>Pseudonocardiales</taxon>
        <taxon>Pseudonocardiaceae</taxon>
    </lineage>
</organism>
<protein>
    <submittedName>
        <fullName evidence="4">2-polyprenyl-3-methyl-5-hydroxy-6-metoxy-1, 4-benzoquinol methylase</fullName>
    </submittedName>
</protein>
<evidence type="ECO:0000256" key="1">
    <source>
        <dbReference type="SAM" id="Coils"/>
    </source>
</evidence>
<evidence type="ECO:0000259" key="2">
    <source>
        <dbReference type="Pfam" id="PF00535"/>
    </source>
</evidence>
<dbReference type="InterPro" id="IPR029044">
    <property type="entry name" value="Nucleotide-diphossugar_trans"/>
</dbReference>
<feature type="domain" description="Methyltransferase type 12" evidence="3">
    <location>
        <begin position="63"/>
        <end position="155"/>
    </location>
</feature>
<dbReference type="GO" id="GO:0032259">
    <property type="term" value="P:methylation"/>
    <property type="evidence" value="ECO:0007669"/>
    <property type="project" value="UniProtKB-KW"/>
</dbReference>
<dbReference type="InterPro" id="IPR001173">
    <property type="entry name" value="Glyco_trans_2-like"/>
</dbReference>
<dbReference type="Proteomes" id="UP000520767">
    <property type="component" value="Unassembled WGS sequence"/>
</dbReference>
<dbReference type="Pfam" id="PF00535">
    <property type="entry name" value="Glycos_transf_2"/>
    <property type="match status" value="1"/>
</dbReference>
<dbReference type="PANTHER" id="PTHR22916">
    <property type="entry name" value="GLYCOSYLTRANSFERASE"/>
    <property type="match status" value="1"/>
</dbReference>
<dbReference type="InterPro" id="IPR029063">
    <property type="entry name" value="SAM-dependent_MTases_sf"/>
</dbReference>
<dbReference type="Pfam" id="PF08242">
    <property type="entry name" value="Methyltransf_12"/>
    <property type="match status" value="1"/>
</dbReference>
<dbReference type="Gene3D" id="3.90.550.10">
    <property type="entry name" value="Spore Coat Polysaccharide Biosynthesis Protein SpsA, Chain A"/>
    <property type="match status" value="1"/>
</dbReference>
<keyword evidence="4" id="KW-0489">Methyltransferase</keyword>
<dbReference type="GO" id="GO:0016758">
    <property type="term" value="F:hexosyltransferase activity"/>
    <property type="evidence" value="ECO:0007669"/>
    <property type="project" value="UniProtKB-ARBA"/>
</dbReference>
<feature type="domain" description="Glycosyltransferase 2-like" evidence="2">
    <location>
        <begin position="856"/>
        <end position="1019"/>
    </location>
</feature>
<comment type="caution">
    <text evidence="4">The sequence shown here is derived from an EMBL/GenBank/DDBJ whole genome shotgun (WGS) entry which is preliminary data.</text>
</comment>
<dbReference type="SUPFAM" id="SSF53335">
    <property type="entry name" value="S-adenosyl-L-methionine-dependent methyltransferases"/>
    <property type="match status" value="1"/>
</dbReference>
<dbReference type="Gene3D" id="3.40.50.150">
    <property type="entry name" value="Vaccinia Virus protein VP39"/>
    <property type="match status" value="1"/>
</dbReference>
<evidence type="ECO:0000313" key="5">
    <source>
        <dbReference type="Proteomes" id="UP000520767"/>
    </source>
</evidence>
<dbReference type="CDD" id="cd04196">
    <property type="entry name" value="GT_2_like_d"/>
    <property type="match status" value="1"/>
</dbReference>
<evidence type="ECO:0000313" key="4">
    <source>
        <dbReference type="EMBL" id="MBB4906781.1"/>
    </source>
</evidence>
<reference evidence="4 5" key="1">
    <citation type="submission" date="2020-08" db="EMBL/GenBank/DDBJ databases">
        <title>Genomic Encyclopedia of Type Strains, Phase III (KMG-III): the genomes of soil and plant-associated and newly described type strains.</title>
        <authorList>
            <person name="Whitman W."/>
        </authorList>
    </citation>
    <scope>NUCLEOTIDE SEQUENCE [LARGE SCALE GENOMIC DNA]</scope>
    <source>
        <strain evidence="4 5">CECT 8960</strain>
    </source>
</reference>
<dbReference type="PANTHER" id="PTHR22916:SF3">
    <property type="entry name" value="UDP-GLCNAC:BETAGAL BETA-1,3-N-ACETYLGLUCOSAMINYLTRANSFERASE-LIKE PROTEIN 1"/>
    <property type="match status" value="1"/>
</dbReference>
<dbReference type="GO" id="GO:0008168">
    <property type="term" value="F:methyltransferase activity"/>
    <property type="evidence" value="ECO:0007669"/>
    <property type="project" value="UniProtKB-KW"/>
</dbReference>
<dbReference type="RefSeq" id="WP_184810940.1">
    <property type="nucleotide sequence ID" value="NZ_JACHJQ010000003.1"/>
</dbReference>
<keyword evidence="5" id="KW-1185">Reference proteome</keyword>
<proteinExistence type="predicted"/>
<keyword evidence="1" id="KW-0175">Coiled coil</keyword>
<feature type="coiled-coil region" evidence="1">
    <location>
        <begin position="570"/>
        <end position="597"/>
    </location>
</feature>
<dbReference type="SUPFAM" id="SSF53448">
    <property type="entry name" value="Nucleotide-diphospho-sugar transferases"/>
    <property type="match status" value="1"/>
</dbReference>
<keyword evidence="4" id="KW-0808">Transferase</keyword>
<dbReference type="EMBL" id="JACHJQ010000003">
    <property type="protein sequence ID" value="MBB4906781.1"/>
    <property type="molecule type" value="Genomic_DNA"/>
</dbReference>
<dbReference type="InterPro" id="IPR013217">
    <property type="entry name" value="Methyltransf_12"/>
</dbReference>
<dbReference type="AlphaFoldDB" id="A0A7W7VE14"/>
<accession>A0A7W7VE14</accession>
<name>A0A7W7VE14_9PSEU</name>
<dbReference type="CDD" id="cd02440">
    <property type="entry name" value="AdoMet_MTases"/>
    <property type="match status" value="1"/>
</dbReference>
<sequence>MTIDYADGAESAVLAALRSAHDVSAGSTELSRLVETWETAYHFSPARLGLLAPLRIAPGLRVVDLGCGSGVLSRALGEAGASVLGIEGVPDRAAAAAERCRDLADVRIVQATLADGLAGAAGPFDLAMVCGVLEYNDPAALLPPVVNALSDDGVVVLAIENQLGLRYLLGGVEDHHDKAWVGLADYPGAKRSPRTWTRQALGELLAGAGLTAQRWLFPYPDYKMPRVVLDESAFRHGPELVEKLVRDPLQSSFGGNDGVVSGRIAHRLAMAEGMGVSVAPSFLVVASRSPEALAKVAQPGLAWLISGARRPVWRRTRRVGADHTLQTIHSGLGDSGSWLRQEHVVTEPLHPGRALDACLLDAMRTADHDELTRLFDVWRRTCTARARALEPADLAHPYLPHRDDVPVLPPDHLDVHPGNLIIGPDGSVTRVDLEWHAGQGVDAELVMLRALLEFARETVQGHAPHPWPDRTSVRGVLAELCALTGLTAALEDRWAELVAAEAALQEQVTGHPAARIAAALEHDVDADYGDPLWQLPGGMRRLRADHDAFRAAEHERDTALRREHHLTGELTAHREQVADLTERLAQAEHGLAMTRSEMDLKDDRIGQAFNDLTAAVAEAAAAWQAGERTEAARAALDAETASLRDRLHRTRSRLDALENAKLVRVAHKSLWPAGRLVRGVRDLALGRPGDEPDGLLRKLGQKSPGLTRKLASRYRRSAGSAREAGLHYDFQVPDTLPVGAGQVLELDGWVTHASLGVRAVSMRAGSRHVPGSLGHHRPDVAAALRPGGVRVPDGSGVSFRIPVAGADAPGRLALTLVVELVDGTTLTRQLPTVELAPANLAPSAVRWPSDGAKVAICMATYRPDPDFLAHQLDSIRAQKHPNWVCVIADDASGDEHVATIRRLVDGDDRFVVLAHDENVGFYRNFERAMTHVPADAQFVALSDQDDVWDADKLDTLLERFDDPAVTLAYADMRLIDEHDEVVASSFWRHRHNQWTDLDALLLLNTVTGAAAMVRADVVRDLVLPFPPGTPSAFHDQWIAATAMAAGRLEFVDRPLHSYRQHGGAITGRRDNRLDDGLPTGLGWLGLAMGARRDDAELEAVAEYELRRVAQFTTVLLMRTWHRLGDVREKLAELTRVERDLTPLVRRARADRQETAGAERRLLAAAVRWKSLRGKRLRIPVLPPHPVD</sequence>